<dbReference type="Proteomes" id="UP001219956">
    <property type="component" value="Unassembled WGS sequence"/>
</dbReference>
<accession>A0ABT5IZD6</accession>
<dbReference type="EMBL" id="JAQQLF010000014">
    <property type="protein sequence ID" value="MDC7717927.1"/>
    <property type="molecule type" value="Genomic_DNA"/>
</dbReference>
<feature type="signal peptide" evidence="2">
    <location>
        <begin position="1"/>
        <end position="19"/>
    </location>
</feature>
<sequence length="463" mass="48864">MRYQAFTLSLLAATLAGCAQTTPPQDTALALPDAWQAQASARSNASVLDDRWWQLFGSAELNRLVAQALQGSPDLAQAVARVQQAQASADSVAGSLFPSVSLSGSSSQRETDTAAGASTTSKSSSLSAGLSYEVDLWGKVAASQRAVAANLQGSRYELATARQTLVVAVVNAYCQLQAVRERLALAQANLRDSRQLLDISEAKLRHGAATELDVSQVRSSWLVQQATVLSLQNQQPPLLNTLAILAGQLPQGFSVASEPLLELRVPDVPAGLPSEVLRRRPDIANAESELAAAAANLDAARAALYPSLQLSGSAGLASTALLSLSGATQTLSLGASLAQTLFDGGKLRAQVASSQAARLQLLHGYRKSTLTALGEVEDALNAVALARQQERLQQQSSREAERTLQLTRIRQQQGLVDMATLLAAQKSHASSRDSLLQQRLVRQQATVTLIKALGGGWQPEAIV</sequence>
<dbReference type="PROSITE" id="PS51257">
    <property type="entry name" value="PROKAR_LIPOPROTEIN"/>
    <property type="match status" value="1"/>
</dbReference>
<gene>
    <name evidence="4" type="ORF">PQU95_11960</name>
</gene>
<dbReference type="InterPro" id="IPR010131">
    <property type="entry name" value="MdtP/NodT-like"/>
</dbReference>
<keyword evidence="2" id="KW-0449">Lipoprotein</keyword>
<evidence type="ECO:0000313" key="4">
    <source>
        <dbReference type="EMBL" id="MDC7717927.1"/>
    </source>
</evidence>
<name>A0ABT5IZD6_9NEIS</name>
<comment type="similarity">
    <text evidence="1 2">Belongs to the outer membrane factor (OMF) (TC 1.B.17) family.</text>
</comment>
<keyword evidence="2" id="KW-0812">Transmembrane</keyword>
<protein>
    <submittedName>
        <fullName evidence="4">Efflux transporter outer membrane subunit</fullName>
    </submittedName>
</protein>
<keyword evidence="5" id="KW-1185">Reference proteome</keyword>
<keyword evidence="2" id="KW-0732">Signal</keyword>
<dbReference type="Gene3D" id="2.20.200.10">
    <property type="entry name" value="Outer membrane efflux proteins (OEP)"/>
    <property type="match status" value="1"/>
</dbReference>
<keyword evidence="2" id="KW-0472">Membrane</keyword>
<keyword evidence="2" id="KW-1134">Transmembrane beta strand</keyword>
<comment type="caution">
    <text evidence="4">The sequence shown here is derived from an EMBL/GenBank/DDBJ whole genome shotgun (WGS) entry which is preliminary data.</text>
</comment>
<proteinExistence type="inferred from homology"/>
<reference evidence="4 5" key="1">
    <citation type="submission" date="2023-01" db="EMBL/GenBank/DDBJ databases">
        <title>Novel species of the genus Vogesella isolated from rivers.</title>
        <authorList>
            <person name="Lu H."/>
        </authorList>
    </citation>
    <scope>NUCLEOTIDE SEQUENCE [LARGE SCALE GENOMIC DNA]</scope>
    <source>
        <strain evidence="4 5">DC21W</strain>
    </source>
</reference>
<dbReference type="RefSeq" id="WP_272752235.1">
    <property type="nucleotide sequence ID" value="NZ_JAQQLF010000014.1"/>
</dbReference>
<evidence type="ECO:0000256" key="3">
    <source>
        <dbReference type="SAM" id="MobiDB-lite"/>
    </source>
</evidence>
<evidence type="ECO:0000313" key="5">
    <source>
        <dbReference type="Proteomes" id="UP001219956"/>
    </source>
</evidence>
<dbReference type="NCBIfam" id="TIGR01845">
    <property type="entry name" value="outer_NodT"/>
    <property type="match status" value="1"/>
</dbReference>
<feature type="chain" id="PRO_5045007824" evidence="2">
    <location>
        <begin position="20"/>
        <end position="463"/>
    </location>
</feature>
<dbReference type="InterPro" id="IPR003423">
    <property type="entry name" value="OMP_efflux"/>
</dbReference>
<feature type="region of interest" description="Disordered" evidence="3">
    <location>
        <begin position="100"/>
        <end position="124"/>
    </location>
</feature>
<keyword evidence="2" id="KW-0564">Palmitate</keyword>
<organism evidence="4 5">
    <name type="scientific">Vogesella aquatica</name>
    <dbReference type="NCBI Taxonomy" id="2984206"/>
    <lineage>
        <taxon>Bacteria</taxon>
        <taxon>Pseudomonadati</taxon>
        <taxon>Pseudomonadota</taxon>
        <taxon>Betaproteobacteria</taxon>
        <taxon>Neisseriales</taxon>
        <taxon>Chromobacteriaceae</taxon>
        <taxon>Vogesella</taxon>
    </lineage>
</organism>
<dbReference type="SUPFAM" id="SSF56954">
    <property type="entry name" value="Outer membrane efflux proteins (OEP)"/>
    <property type="match status" value="1"/>
</dbReference>
<dbReference type="PANTHER" id="PTHR30203:SF33">
    <property type="entry name" value="BLR4455 PROTEIN"/>
    <property type="match status" value="1"/>
</dbReference>
<dbReference type="Pfam" id="PF02321">
    <property type="entry name" value="OEP"/>
    <property type="match status" value="2"/>
</dbReference>
<dbReference type="PANTHER" id="PTHR30203">
    <property type="entry name" value="OUTER MEMBRANE CATION EFFLUX PROTEIN"/>
    <property type="match status" value="1"/>
</dbReference>
<dbReference type="Gene3D" id="1.20.1600.10">
    <property type="entry name" value="Outer membrane efflux proteins (OEP)"/>
    <property type="match status" value="1"/>
</dbReference>
<comment type="subcellular location">
    <subcellularLocation>
        <location evidence="2">Cell membrane</location>
        <topology evidence="2">Lipid-anchor</topology>
    </subcellularLocation>
</comment>
<evidence type="ECO:0000256" key="1">
    <source>
        <dbReference type="ARBA" id="ARBA00007613"/>
    </source>
</evidence>
<evidence type="ECO:0000256" key="2">
    <source>
        <dbReference type="RuleBase" id="RU362097"/>
    </source>
</evidence>